<sequence>MGALEPHVLQEALALQDALIADPANLDAEDEEDGLSPLLHAKPRANSNASIRSRGQSLASRRSNDFDSRDWFFHSPLLYWNCSSAEIAADPDILRTINSRANFTSANDFTLRHSTVFAGKSFKGDRLVAADALVISLLSKIKSSVTEDWIGRAQRLVNAAPGRWSLYSSDPLVARPWLYEFRFQPMSLHDDFLLALAYLFMAAYVGVSLSKMRAVKSRFGLVVTVIVQIATSIMASFTICTMCRINLTGIPHEAYPFVVLAIGLENMFRVINAVLAIPGEMPTTTRLATALGDIGHLSLASAGQNLLILGILSKVVSPGVAAFCAFAAVALVFDFIFHLTFFVAVLSVDVRRMELQESLERVNVEKTDAAKSDAKRQTWNEALYKGELPFSTRIAGSAILIAFVVALNGHFFENETPVQVTTRLYRLLKSSGTERTDPTPASLEPVNQARTPTAWMRLQDHDTAKELIDIVKPHAHRIIARVHDPLVFVLSGADRKGGHTVTPRFSELFHRLLEEHLLSFVLALIITLAAVSLLMNYLLWNEIQDGPSDTEERLLRVKTLPAAHDLDVAQVVASSRGVLVSIALDRSVCVWSPKSGSDVFENRILRADAVGRPLWPVSACAIDDAAQLVAICSASGHIYVWSVAEHHFTKSLTIDLAEQQPCAFFFARIRTGDSLGLRLILIRPDGCMIESDMETDEVDQLQICRNPLVCARVIDNPKAQINIITVSRSGCMHIVSRDFNHWVSEGLELSKPRQLPSGKIIKVKSVVPVPALGMVLAVKLCEIDVIDLHYRTVIRSLQTGQVKGQSLRVIHSPRRPCLACGASSIGSFSIVYTEAETHDCMMHTFTSGRPGVPLCLTSRSTGRGPSCCGIEYAEESLHWVENSSAWEATGVNNVVGIRQVPEIDDSGSSSSSDSGSSSCDLSDCTGIGAGILRKRKTTMTKTSGSSTPTHLSSSTSHHRHPHHPHSSPSTPRPQRRRRSSPFGGTTASTASSSSSDESGWEAWMLSASGEVRTSPLILDNDVPGATASLSSSNRPFYSSLHLLVSKAGPITQLGKRSVVVGFGNVLKLLMVGNERFTEANDPYDDIAFASVGYRRRLVGRKAL</sequence>
<dbReference type="SMART" id="SM00320">
    <property type="entry name" value="WD40"/>
    <property type="match status" value="2"/>
</dbReference>
<dbReference type="OMA" id="EFQFRPM"/>
<keyword evidence="16" id="KW-1207">Sterol metabolism</keyword>
<evidence type="ECO:0000313" key="23">
    <source>
        <dbReference type="EMBL" id="KZF22316.1"/>
    </source>
</evidence>
<dbReference type="InterPro" id="IPR001680">
    <property type="entry name" value="WD40_rpt"/>
</dbReference>
<comment type="function">
    <text evidence="19">Escort protein required for cholesterol as well as lipid homeostasis. Regulates export of the SCAP-SREBP complex from the endoplasmic reticulum to the Golgi upon low cholesterol, thereby regulating the processing of sterol regulatory element-binding proteins (SREBPs) SREBF1/SREBP1 and SREBF2/SREBP2. At high sterol concentrations, formation of a ternary complex with INSIG (INSIG1 or INSIG2) leads to mask the ER export signal in SCAP, promoting retention of the complex in the endoplasmic reticulum. Low sterol concentrations trigger release of INSIG, a conformational change in the SSD domain of SCAP, unmasking of the ER export signal, promoting recruitment into COPII-coated vesicles and transport of the SCAP-SREBP to the Golgi: in the Golgi, SREBPs are then processed, releasing the transcription factor fragment of SREBPs from the membrane, its import into the nucleus and up-regulation of LDLR, INSIG1 and the mevalonate pathway. Binds cholesterol via its SSD domain.</text>
</comment>
<keyword evidence="12" id="KW-0333">Golgi apparatus</keyword>
<dbReference type="GO" id="GO:0012507">
    <property type="term" value="C:ER to Golgi transport vesicle membrane"/>
    <property type="evidence" value="ECO:0007669"/>
    <property type="project" value="UniProtKB-SubCell"/>
</dbReference>
<accession>A0A165GKV9</accession>
<gene>
    <name evidence="23" type="ORF">L228DRAFT_268791</name>
</gene>
<evidence type="ECO:0000256" key="10">
    <source>
        <dbReference type="ARBA" id="ARBA00022824"/>
    </source>
</evidence>
<dbReference type="Gene3D" id="2.130.10.10">
    <property type="entry name" value="YVTN repeat-like/Quinoprotein amine dehydrogenase"/>
    <property type="match status" value="1"/>
</dbReference>
<evidence type="ECO:0000256" key="7">
    <source>
        <dbReference type="ARBA" id="ARBA00022574"/>
    </source>
</evidence>
<dbReference type="Pfam" id="PF12349">
    <property type="entry name" value="Sterol-sensing"/>
    <property type="match status" value="1"/>
</dbReference>
<evidence type="ECO:0000256" key="1">
    <source>
        <dbReference type="ARBA" id="ARBA00004477"/>
    </source>
</evidence>
<proteinExistence type="inferred from homology"/>
<dbReference type="GO" id="GO:0008203">
    <property type="term" value="P:cholesterol metabolic process"/>
    <property type="evidence" value="ECO:0007669"/>
    <property type="project" value="UniProtKB-KW"/>
</dbReference>
<evidence type="ECO:0000256" key="17">
    <source>
        <dbReference type="ARBA" id="ARBA00023180"/>
    </source>
</evidence>
<dbReference type="GO" id="GO:0032934">
    <property type="term" value="F:sterol binding"/>
    <property type="evidence" value="ECO:0007669"/>
    <property type="project" value="InterPro"/>
</dbReference>
<feature type="compositionally biased region" description="Low complexity" evidence="20">
    <location>
        <begin position="906"/>
        <end position="921"/>
    </location>
</feature>
<feature type="transmembrane region" description="Helical" evidence="21">
    <location>
        <begin position="254"/>
        <end position="277"/>
    </location>
</feature>
<dbReference type="SUPFAM" id="SSF50978">
    <property type="entry name" value="WD40 repeat-like"/>
    <property type="match status" value="1"/>
</dbReference>
<feature type="transmembrane region" description="Helical" evidence="21">
    <location>
        <begin position="517"/>
        <end position="540"/>
    </location>
</feature>
<comment type="similarity">
    <text evidence="4">Belongs to the WD repeat SCAP family.</text>
</comment>
<dbReference type="GO" id="GO:0032936">
    <property type="term" value="C:SREBP-SCAP complex"/>
    <property type="evidence" value="ECO:0007669"/>
    <property type="project" value="TreeGrafter"/>
</dbReference>
<dbReference type="InterPro" id="IPR036322">
    <property type="entry name" value="WD40_repeat_dom_sf"/>
</dbReference>
<dbReference type="PANTHER" id="PTHR46378:SF1">
    <property type="entry name" value="STEROL REGULATORY ELEMENT-BINDING PROTEIN CLEAVAGE-ACTIVATING PROTEIN"/>
    <property type="match status" value="1"/>
</dbReference>
<dbReference type="GO" id="GO:0045540">
    <property type="term" value="P:regulation of cholesterol biosynthetic process"/>
    <property type="evidence" value="ECO:0007669"/>
    <property type="project" value="TreeGrafter"/>
</dbReference>
<dbReference type="PROSITE" id="PS50156">
    <property type="entry name" value="SSD"/>
    <property type="match status" value="1"/>
</dbReference>
<dbReference type="OrthoDB" id="1914839at2759"/>
<keyword evidence="24" id="KW-1185">Reference proteome</keyword>
<feature type="region of interest" description="Disordered" evidence="20">
    <location>
        <begin position="902"/>
        <end position="921"/>
    </location>
</feature>
<evidence type="ECO:0000256" key="11">
    <source>
        <dbReference type="ARBA" id="ARBA00022989"/>
    </source>
</evidence>
<feature type="compositionally biased region" description="Basic residues" evidence="20">
    <location>
        <begin position="956"/>
        <end position="965"/>
    </location>
</feature>
<keyword evidence="18" id="KW-0753">Steroid metabolism</keyword>
<dbReference type="InterPro" id="IPR030225">
    <property type="entry name" value="SCAP"/>
</dbReference>
<keyword evidence="8 21" id="KW-0812">Transmembrane</keyword>
<keyword evidence="7" id="KW-0853">WD repeat</keyword>
<feature type="transmembrane region" description="Helical" evidence="21">
    <location>
        <begin position="221"/>
        <end position="242"/>
    </location>
</feature>
<keyword evidence="13" id="KW-0443">Lipid metabolism</keyword>
<dbReference type="InterPro" id="IPR015943">
    <property type="entry name" value="WD40/YVTN_repeat-like_dom_sf"/>
</dbReference>
<feature type="region of interest" description="Disordered" evidence="20">
    <location>
        <begin position="930"/>
        <end position="996"/>
    </location>
</feature>
<dbReference type="GO" id="GO:0005789">
    <property type="term" value="C:endoplasmic reticulum membrane"/>
    <property type="evidence" value="ECO:0007669"/>
    <property type="project" value="UniProtKB-SubCell"/>
</dbReference>
<keyword evidence="11 21" id="KW-1133">Transmembrane helix</keyword>
<evidence type="ECO:0000256" key="12">
    <source>
        <dbReference type="ARBA" id="ARBA00023034"/>
    </source>
</evidence>
<feature type="compositionally biased region" description="Low complexity" evidence="20">
    <location>
        <begin position="980"/>
        <end position="996"/>
    </location>
</feature>
<evidence type="ECO:0000256" key="2">
    <source>
        <dbReference type="ARBA" id="ARBA00004557"/>
    </source>
</evidence>
<evidence type="ECO:0000313" key="24">
    <source>
        <dbReference type="Proteomes" id="UP000076632"/>
    </source>
</evidence>
<evidence type="ECO:0000256" key="6">
    <source>
        <dbReference type="ARBA" id="ARBA00022548"/>
    </source>
</evidence>
<organism evidence="23 24">
    <name type="scientific">Xylona heveae (strain CBS 132557 / TC161)</name>
    <dbReference type="NCBI Taxonomy" id="1328760"/>
    <lineage>
        <taxon>Eukaryota</taxon>
        <taxon>Fungi</taxon>
        <taxon>Dikarya</taxon>
        <taxon>Ascomycota</taxon>
        <taxon>Pezizomycotina</taxon>
        <taxon>Xylonomycetes</taxon>
        <taxon>Xylonales</taxon>
        <taxon>Xylonaceae</taxon>
        <taxon>Xylona</taxon>
    </lineage>
</organism>
<evidence type="ECO:0000256" key="14">
    <source>
        <dbReference type="ARBA" id="ARBA00023121"/>
    </source>
</evidence>
<keyword evidence="15 21" id="KW-0472">Membrane</keyword>
<evidence type="ECO:0000256" key="5">
    <source>
        <dbReference type="ARBA" id="ARBA00019541"/>
    </source>
</evidence>
<dbReference type="EMBL" id="KV407459">
    <property type="protein sequence ID" value="KZF22316.1"/>
    <property type="molecule type" value="Genomic_DNA"/>
</dbReference>
<evidence type="ECO:0000256" key="8">
    <source>
        <dbReference type="ARBA" id="ARBA00022692"/>
    </source>
</evidence>
<evidence type="ECO:0000259" key="22">
    <source>
        <dbReference type="PROSITE" id="PS50156"/>
    </source>
</evidence>
<evidence type="ECO:0000256" key="21">
    <source>
        <dbReference type="SAM" id="Phobius"/>
    </source>
</evidence>
<evidence type="ECO:0000256" key="15">
    <source>
        <dbReference type="ARBA" id="ARBA00023136"/>
    </source>
</evidence>
<dbReference type="AlphaFoldDB" id="A0A165GKV9"/>
<dbReference type="InterPro" id="IPR000731">
    <property type="entry name" value="SSD"/>
</dbReference>
<evidence type="ECO:0000256" key="20">
    <source>
        <dbReference type="SAM" id="MobiDB-lite"/>
    </source>
</evidence>
<feature type="transmembrane region" description="Helical" evidence="21">
    <location>
        <begin position="320"/>
        <end position="346"/>
    </location>
</feature>
<protein>
    <recommendedName>
        <fullName evidence="5">Sterol regulatory element-binding protein cleavage-activating protein</fullName>
    </recommendedName>
</protein>
<feature type="compositionally biased region" description="Low complexity" evidence="20">
    <location>
        <begin position="939"/>
        <end position="955"/>
    </location>
</feature>
<dbReference type="PANTHER" id="PTHR46378">
    <property type="entry name" value="STEROL REGULATORY ELEMENT-BINDING PROTEIN CLEAVAGE-ACTIVATING PROTEIN"/>
    <property type="match status" value="1"/>
</dbReference>
<evidence type="ECO:0000256" key="9">
    <source>
        <dbReference type="ARBA" id="ARBA00022737"/>
    </source>
</evidence>
<dbReference type="RefSeq" id="XP_018187871.1">
    <property type="nucleotide sequence ID" value="XM_018335196.1"/>
</dbReference>
<feature type="domain" description="SSD" evidence="22">
    <location>
        <begin position="190"/>
        <end position="348"/>
    </location>
</feature>
<keyword evidence="6" id="KW-0153">Cholesterol metabolism</keyword>
<keyword evidence="9" id="KW-0677">Repeat</keyword>
<dbReference type="GO" id="GO:0000139">
    <property type="term" value="C:Golgi membrane"/>
    <property type="evidence" value="ECO:0007669"/>
    <property type="project" value="UniProtKB-SubCell"/>
</dbReference>
<dbReference type="InParanoid" id="A0A165GKV9"/>
<dbReference type="GO" id="GO:0032933">
    <property type="term" value="P:SREBP signaling pathway"/>
    <property type="evidence" value="ECO:0007669"/>
    <property type="project" value="InterPro"/>
</dbReference>
<keyword evidence="10" id="KW-0256">Endoplasmic reticulum</keyword>
<evidence type="ECO:0000256" key="19">
    <source>
        <dbReference type="ARBA" id="ARBA00045958"/>
    </source>
</evidence>
<evidence type="ECO:0000256" key="4">
    <source>
        <dbReference type="ARBA" id="ARBA00007410"/>
    </source>
</evidence>
<dbReference type="Proteomes" id="UP000076632">
    <property type="component" value="Unassembled WGS sequence"/>
</dbReference>
<dbReference type="STRING" id="1328760.A0A165GKV9"/>
<evidence type="ECO:0000256" key="18">
    <source>
        <dbReference type="ARBA" id="ARBA00023221"/>
    </source>
</evidence>
<comment type="subcellular location">
    <subcellularLocation>
        <location evidence="2">Cytoplasmic vesicle</location>
        <location evidence="2">COPII-coated vesicle membrane</location>
        <topology evidence="2">Multi-pass membrane protein</topology>
    </subcellularLocation>
    <subcellularLocation>
        <location evidence="1">Endoplasmic reticulum membrane</location>
        <topology evidence="1">Multi-pass membrane protein</topology>
    </subcellularLocation>
    <subcellularLocation>
        <location evidence="3">Golgi apparatus membrane</location>
        <topology evidence="3">Multi-pass membrane protein</topology>
    </subcellularLocation>
</comment>
<keyword evidence="14" id="KW-0446">Lipid-binding</keyword>
<reference evidence="23 24" key="1">
    <citation type="journal article" date="2016" name="Fungal Biol.">
        <title>The genome of Xylona heveae provides a window into fungal endophytism.</title>
        <authorList>
            <person name="Gazis R."/>
            <person name="Kuo A."/>
            <person name="Riley R."/>
            <person name="LaButti K."/>
            <person name="Lipzen A."/>
            <person name="Lin J."/>
            <person name="Amirebrahimi M."/>
            <person name="Hesse C.N."/>
            <person name="Spatafora J.W."/>
            <person name="Henrissat B."/>
            <person name="Hainaut M."/>
            <person name="Grigoriev I.V."/>
            <person name="Hibbett D.S."/>
        </authorList>
    </citation>
    <scope>NUCLEOTIDE SEQUENCE [LARGE SCALE GENOMIC DNA]</scope>
    <source>
        <strain evidence="23 24">TC161</strain>
    </source>
</reference>
<evidence type="ECO:0000256" key="16">
    <source>
        <dbReference type="ARBA" id="ARBA00023166"/>
    </source>
</evidence>
<evidence type="ECO:0000256" key="3">
    <source>
        <dbReference type="ARBA" id="ARBA00004653"/>
    </source>
</evidence>
<feature type="transmembrane region" description="Helical" evidence="21">
    <location>
        <begin position="192"/>
        <end position="209"/>
    </location>
</feature>
<keyword evidence="17" id="KW-0325">Glycoprotein</keyword>
<dbReference type="InterPro" id="IPR053958">
    <property type="entry name" value="HMGCR/SNAP/NPC1-like_SSD"/>
</dbReference>
<dbReference type="GeneID" id="28900333"/>
<name>A0A165GKV9_XYLHT</name>
<evidence type="ECO:0000256" key="13">
    <source>
        <dbReference type="ARBA" id="ARBA00023098"/>
    </source>
</evidence>